<evidence type="ECO:0000313" key="9">
    <source>
        <dbReference type="Proteomes" id="UP000552700"/>
    </source>
</evidence>
<dbReference type="GO" id="GO:0032993">
    <property type="term" value="C:protein-DNA complex"/>
    <property type="evidence" value="ECO:0007669"/>
    <property type="project" value="TreeGrafter"/>
</dbReference>
<dbReference type="InterPro" id="IPR036388">
    <property type="entry name" value="WH-like_DNA-bd_sf"/>
</dbReference>
<feature type="region of interest" description="Disordered" evidence="5">
    <location>
        <begin position="121"/>
        <end position="160"/>
    </location>
</feature>
<feature type="domain" description="LysR substrate-binding" evidence="7">
    <location>
        <begin position="199"/>
        <end position="370"/>
    </location>
</feature>
<dbReference type="RefSeq" id="WP_221230959.1">
    <property type="nucleotide sequence ID" value="NZ_JACIJP010000002.1"/>
</dbReference>
<organism evidence="8 9">
    <name type="scientific">Sphingobium subterraneum</name>
    <dbReference type="NCBI Taxonomy" id="627688"/>
    <lineage>
        <taxon>Bacteria</taxon>
        <taxon>Pseudomonadati</taxon>
        <taxon>Pseudomonadota</taxon>
        <taxon>Alphaproteobacteria</taxon>
        <taxon>Sphingomonadales</taxon>
        <taxon>Sphingomonadaceae</taxon>
        <taxon>Sphingobium</taxon>
    </lineage>
</organism>
<dbReference type="PANTHER" id="PTHR30346">
    <property type="entry name" value="TRANSCRIPTIONAL DUAL REGULATOR HCAR-RELATED"/>
    <property type="match status" value="1"/>
</dbReference>
<dbReference type="SUPFAM" id="SSF46785">
    <property type="entry name" value="Winged helix' DNA-binding domain"/>
    <property type="match status" value="1"/>
</dbReference>
<dbReference type="GO" id="GO:0003700">
    <property type="term" value="F:DNA-binding transcription factor activity"/>
    <property type="evidence" value="ECO:0007669"/>
    <property type="project" value="InterPro"/>
</dbReference>
<dbReference type="Pfam" id="PF03466">
    <property type="entry name" value="LysR_substrate"/>
    <property type="match status" value="1"/>
</dbReference>
<sequence length="372" mass="40065">MPYRLSMMSATQRQFDIFAQLVAYGDVHRCAIGLSLSTDTILDELAALEDRLGYTLFTQDRGLVSLTPAGRKAIAAMETLSHEAPEIWTEATDAGPQAEPDEASNSALALPPAASLFGARDEEREAAAPDVAAGDPIDHVSLPASPDAVTPKHFRPLPSARGKSPDLIVQNIVLAAHPAIFAHFQDTLTAFEDSSLDVDITLRLEGLDEADIPALFARGEADIAYFYALGEPADFASRYAWSERISLYIAADHPLAAQDTVLADELAEVPLVALAPDNRIRHLAEAALARAGLTVRDATFESDNLYEVMKAVRGGKGYFAAFGSVARDFGKTEGITRLAYAQGLPQVEVRQAVRPDMADNPEVSALAEFLFR</sequence>
<keyword evidence="4" id="KW-0804">Transcription</keyword>
<evidence type="ECO:0000256" key="5">
    <source>
        <dbReference type="SAM" id="MobiDB-lite"/>
    </source>
</evidence>
<feature type="domain" description="HTH lysR-type" evidence="6">
    <location>
        <begin position="13"/>
        <end position="71"/>
    </location>
</feature>
<dbReference type="EMBL" id="JACIJP010000002">
    <property type="protein sequence ID" value="MBB6123631.1"/>
    <property type="molecule type" value="Genomic_DNA"/>
</dbReference>
<comment type="caution">
    <text evidence="8">The sequence shown here is derived from an EMBL/GenBank/DDBJ whole genome shotgun (WGS) entry which is preliminary data.</text>
</comment>
<dbReference type="GO" id="GO:0003677">
    <property type="term" value="F:DNA binding"/>
    <property type="evidence" value="ECO:0007669"/>
    <property type="project" value="UniProtKB-KW"/>
</dbReference>
<dbReference type="SUPFAM" id="SSF53850">
    <property type="entry name" value="Periplasmic binding protein-like II"/>
    <property type="match status" value="1"/>
</dbReference>
<evidence type="ECO:0000259" key="6">
    <source>
        <dbReference type="Pfam" id="PF00126"/>
    </source>
</evidence>
<reference evidence="8 9" key="1">
    <citation type="submission" date="2020-08" db="EMBL/GenBank/DDBJ databases">
        <title>Genomic Encyclopedia of Type Strains, Phase IV (KMG-IV): sequencing the most valuable type-strain genomes for metagenomic binning, comparative biology and taxonomic classification.</title>
        <authorList>
            <person name="Goeker M."/>
        </authorList>
    </citation>
    <scope>NUCLEOTIDE SEQUENCE [LARGE SCALE GENOMIC DNA]</scope>
    <source>
        <strain evidence="8 9">DSM 102255</strain>
    </source>
</reference>
<dbReference type="InterPro" id="IPR005119">
    <property type="entry name" value="LysR_subst-bd"/>
</dbReference>
<evidence type="ECO:0000256" key="2">
    <source>
        <dbReference type="ARBA" id="ARBA00023015"/>
    </source>
</evidence>
<protein>
    <submittedName>
        <fullName evidence="8">DNA-binding transcriptional LysR family regulator</fullName>
    </submittedName>
</protein>
<evidence type="ECO:0000313" key="8">
    <source>
        <dbReference type="EMBL" id="MBB6123631.1"/>
    </source>
</evidence>
<evidence type="ECO:0000256" key="4">
    <source>
        <dbReference type="ARBA" id="ARBA00023163"/>
    </source>
</evidence>
<dbReference type="Gene3D" id="3.40.190.290">
    <property type="match status" value="1"/>
</dbReference>
<dbReference type="AlphaFoldDB" id="A0A841J5Y6"/>
<dbReference type="Gene3D" id="1.10.10.10">
    <property type="entry name" value="Winged helix-like DNA-binding domain superfamily/Winged helix DNA-binding domain"/>
    <property type="match status" value="1"/>
</dbReference>
<gene>
    <name evidence="8" type="ORF">FHS92_001360</name>
</gene>
<name>A0A841J5Y6_9SPHN</name>
<accession>A0A841J5Y6</accession>
<evidence type="ECO:0000256" key="1">
    <source>
        <dbReference type="ARBA" id="ARBA00009437"/>
    </source>
</evidence>
<dbReference type="PANTHER" id="PTHR30346:SF0">
    <property type="entry name" value="HCA OPERON TRANSCRIPTIONAL ACTIVATOR HCAR"/>
    <property type="match status" value="1"/>
</dbReference>
<keyword evidence="2" id="KW-0805">Transcription regulation</keyword>
<keyword evidence="3 8" id="KW-0238">DNA-binding</keyword>
<evidence type="ECO:0000256" key="3">
    <source>
        <dbReference type="ARBA" id="ARBA00023125"/>
    </source>
</evidence>
<dbReference type="InterPro" id="IPR000847">
    <property type="entry name" value="LysR_HTH_N"/>
</dbReference>
<dbReference type="Proteomes" id="UP000552700">
    <property type="component" value="Unassembled WGS sequence"/>
</dbReference>
<dbReference type="InterPro" id="IPR036390">
    <property type="entry name" value="WH_DNA-bd_sf"/>
</dbReference>
<comment type="similarity">
    <text evidence="1">Belongs to the LysR transcriptional regulatory family.</text>
</comment>
<evidence type="ECO:0000259" key="7">
    <source>
        <dbReference type="Pfam" id="PF03466"/>
    </source>
</evidence>
<dbReference type="Pfam" id="PF00126">
    <property type="entry name" value="HTH_1"/>
    <property type="match status" value="1"/>
</dbReference>
<proteinExistence type="inferred from homology"/>
<dbReference type="CDD" id="cd05466">
    <property type="entry name" value="PBP2_LTTR_substrate"/>
    <property type="match status" value="1"/>
</dbReference>
<keyword evidence="9" id="KW-1185">Reference proteome</keyword>